<evidence type="ECO:0000256" key="5">
    <source>
        <dbReference type="ARBA" id="ARBA00023004"/>
    </source>
</evidence>
<evidence type="ECO:0000313" key="8">
    <source>
        <dbReference type="EMBL" id="GER94388.1"/>
    </source>
</evidence>
<evidence type="ECO:0000259" key="7">
    <source>
        <dbReference type="SMART" id="SM00887"/>
    </source>
</evidence>
<gene>
    <name evidence="8" type="ORF">A45J_2149</name>
</gene>
<accession>A0A5J4KXQ9</accession>
<evidence type="ECO:0000256" key="2">
    <source>
        <dbReference type="ARBA" id="ARBA00022617"/>
    </source>
</evidence>
<name>A0A5J4KXQ9_9ZZZZ</name>
<feature type="domain" description="Cytochrome c-552/DMSO reductase-like haem-binding" evidence="7">
    <location>
        <begin position="40"/>
        <end position="309"/>
    </location>
</feature>
<reference evidence="8" key="1">
    <citation type="submission" date="2019-10" db="EMBL/GenBank/DDBJ databases">
        <title>Metagenomic sequencing of thiosulfate-disproportionating enrichment culture.</title>
        <authorList>
            <person name="Umezawa K."/>
            <person name="Kojima H."/>
            <person name="Fukui M."/>
        </authorList>
    </citation>
    <scope>NUCLEOTIDE SEQUENCE</scope>
    <source>
        <strain evidence="8">45J</strain>
    </source>
</reference>
<dbReference type="Gene3D" id="2.60.40.1190">
    <property type="match status" value="1"/>
</dbReference>
<evidence type="ECO:0000256" key="6">
    <source>
        <dbReference type="SAM" id="MobiDB-lite"/>
    </source>
</evidence>
<protein>
    <recommendedName>
        <fullName evidence="7">Cytochrome c-552/DMSO reductase-like haem-binding domain-containing protein</fullName>
    </recommendedName>
</protein>
<dbReference type="GO" id="GO:0020037">
    <property type="term" value="F:heme binding"/>
    <property type="evidence" value="ECO:0007669"/>
    <property type="project" value="InterPro"/>
</dbReference>
<keyword evidence="4" id="KW-0249">Electron transport</keyword>
<dbReference type="AlphaFoldDB" id="A0A5J4KXQ9"/>
<dbReference type="InterPro" id="IPR019020">
    <property type="entry name" value="Cyt-c552/DMSO_Rdtase_haem-bd"/>
</dbReference>
<sequence length="316" mass="35629">MKRLFFGVCLLLVAFSFSAFASDIVITAKKVSKDPADINSPEWASAKEATIINEGASGGPFEKKKLEVKVKAVYTKGGNMSILLSWPDSEQSMIKEAWKFHKGKWDRQKGDEDKIALNWEIKRIKNFATKGCAVVCHSEAKNPDDWKYHTETATERGDMWVWRAYTSNPMGHAEDGYVDDDSRKSDPGTGKAKKNEASDKKKPKYMQDPSKKPSVPGFLVDGETVEIKDYSKFKDGNVVPAWILSKFSGSMADIAARAKWANGRWTVMLQRKLETGDKENDVQFDTRRDYNFGIAVFNNSTKHNSYNSPPLKLKFD</sequence>
<dbReference type="GO" id="GO:0046872">
    <property type="term" value="F:metal ion binding"/>
    <property type="evidence" value="ECO:0007669"/>
    <property type="project" value="UniProtKB-KW"/>
</dbReference>
<dbReference type="EMBL" id="BLAB01000001">
    <property type="protein sequence ID" value="GER94388.1"/>
    <property type="molecule type" value="Genomic_DNA"/>
</dbReference>
<keyword evidence="1" id="KW-0813">Transport</keyword>
<proteinExistence type="predicted"/>
<evidence type="ECO:0000256" key="4">
    <source>
        <dbReference type="ARBA" id="ARBA00022982"/>
    </source>
</evidence>
<organism evidence="8">
    <name type="scientific">hot springs metagenome</name>
    <dbReference type="NCBI Taxonomy" id="433727"/>
    <lineage>
        <taxon>unclassified sequences</taxon>
        <taxon>metagenomes</taxon>
        <taxon>ecological metagenomes</taxon>
    </lineage>
</organism>
<keyword evidence="2" id="KW-0349">Heme</keyword>
<feature type="region of interest" description="Disordered" evidence="6">
    <location>
        <begin position="173"/>
        <end position="217"/>
    </location>
</feature>
<dbReference type="SMART" id="SM00887">
    <property type="entry name" value="EB_dh"/>
    <property type="match status" value="1"/>
</dbReference>
<keyword evidence="5" id="KW-0408">Iron</keyword>
<evidence type="ECO:0000256" key="3">
    <source>
        <dbReference type="ARBA" id="ARBA00022723"/>
    </source>
</evidence>
<feature type="compositionally biased region" description="Basic and acidic residues" evidence="6">
    <location>
        <begin position="173"/>
        <end position="186"/>
    </location>
</feature>
<comment type="caution">
    <text evidence="8">The sequence shown here is derived from an EMBL/GenBank/DDBJ whole genome shotgun (WGS) entry which is preliminary data.</text>
</comment>
<evidence type="ECO:0000256" key="1">
    <source>
        <dbReference type="ARBA" id="ARBA00022448"/>
    </source>
</evidence>
<keyword evidence="3" id="KW-0479">Metal-binding</keyword>
<dbReference type="Pfam" id="PF09459">
    <property type="entry name" value="EB_dh"/>
    <property type="match status" value="1"/>
</dbReference>